<feature type="non-terminal residue" evidence="1">
    <location>
        <position position="1"/>
    </location>
</feature>
<protein>
    <submittedName>
        <fullName evidence="1">Uncharacterized protein</fullName>
    </submittedName>
</protein>
<dbReference type="AlphaFoldDB" id="A0A381V447"/>
<gene>
    <name evidence="1" type="ORF">METZ01_LOCUS87595</name>
</gene>
<sequence>IPGNRCRTSLRMSISDLVEARNL</sequence>
<accession>A0A381V447</accession>
<organism evidence="1">
    <name type="scientific">marine metagenome</name>
    <dbReference type="NCBI Taxonomy" id="408172"/>
    <lineage>
        <taxon>unclassified sequences</taxon>
        <taxon>metagenomes</taxon>
        <taxon>ecological metagenomes</taxon>
    </lineage>
</organism>
<proteinExistence type="predicted"/>
<reference evidence="1" key="1">
    <citation type="submission" date="2018-05" db="EMBL/GenBank/DDBJ databases">
        <authorList>
            <person name="Lanie J.A."/>
            <person name="Ng W.-L."/>
            <person name="Kazmierczak K.M."/>
            <person name="Andrzejewski T.M."/>
            <person name="Davidsen T.M."/>
            <person name="Wayne K.J."/>
            <person name="Tettelin H."/>
            <person name="Glass J.I."/>
            <person name="Rusch D."/>
            <person name="Podicherti R."/>
            <person name="Tsui H.-C.T."/>
            <person name="Winkler M.E."/>
        </authorList>
    </citation>
    <scope>NUCLEOTIDE SEQUENCE</scope>
</reference>
<dbReference type="EMBL" id="UINC01007715">
    <property type="protein sequence ID" value="SVA34741.1"/>
    <property type="molecule type" value="Genomic_DNA"/>
</dbReference>
<evidence type="ECO:0000313" key="1">
    <source>
        <dbReference type="EMBL" id="SVA34741.1"/>
    </source>
</evidence>
<feature type="non-terminal residue" evidence="1">
    <location>
        <position position="23"/>
    </location>
</feature>
<name>A0A381V447_9ZZZZ</name>